<accession>A0A239A155</accession>
<dbReference type="PROSITE" id="PS50122">
    <property type="entry name" value="CHEB"/>
    <property type="match status" value="1"/>
</dbReference>
<dbReference type="InterPro" id="IPR001789">
    <property type="entry name" value="Sig_transdc_resp-reg_receiver"/>
</dbReference>
<gene>
    <name evidence="4" type="primary">cheB</name>
    <name evidence="9" type="ORF">SAMN05446037_1001273</name>
</gene>
<proteinExistence type="inferred from homology"/>
<comment type="similarity">
    <text evidence="4">Belongs to the CheB family.</text>
</comment>
<organism evidence="9 10">
    <name type="scientific">Anaerovirgula multivorans</name>
    <dbReference type="NCBI Taxonomy" id="312168"/>
    <lineage>
        <taxon>Bacteria</taxon>
        <taxon>Bacillati</taxon>
        <taxon>Bacillota</taxon>
        <taxon>Clostridia</taxon>
        <taxon>Peptostreptococcales</taxon>
        <taxon>Natronincolaceae</taxon>
        <taxon>Anaerovirgula</taxon>
    </lineage>
</organism>
<dbReference type="HAMAP" id="MF_00099">
    <property type="entry name" value="CheB_chemtxs"/>
    <property type="match status" value="1"/>
</dbReference>
<feature type="modified residue" description="4-aspartylphosphate" evidence="4 6">
    <location>
        <position position="60"/>
    </location>
</feature>
<dbReference type="InterPro" id="IPR008248">
    <property type="entry name" value="CheB-like"/>
</dbReference>
<evidence type="ECO:0000256" key="1">
    <source>
        <dbReference type="ARBA" id="ARBA00022801"/>
    </source>
</evidence>
<dbReference type="SUPFAM" id="SSF52738">
    <property type="entry name" value="Methylesterase CheB, C-terminal domain"/>
    <property type="match status" value="1"/>
</dbReference>
<evidence type="ECO:0000256" key="6">
    <source>
        <dbReference type="PROSITE-ProRule" id="PRU00169"/>
    </source>
</evidence>
<evidence type="ECO:0000256" key="5">
    <source>
        <dbReference type="PROSITE-ProRule" id="PRU00050"/>
    </source>
</evidence>
<evidence type="ECO:0000313" key="9">
    <source>
        <dbReference type="EMBL" id="SNR89416.1"/>
    </source>
</evidence>
<protein>
    <recommendedName>
        <fullName evidence="4">Protein-glutamate methylesterase/protein-glutamine glutaminase</fullName>
        <ecNumber evidence="4">3.1.1.61</ecNumber>
        <ecNumber evidence="4">3.5.1.44</ecNumber>
    </recommendedName>
</protein>
<dbReference type="InterPro" id="IPR011006">
    <property type="entry name" value="CheY-like_superfamily"/>
</dbReference>
<dbReference type="GO" id="GO:0008984">
    <property type="term" value="F:protein-glutamate methylesterase activity"/>
    <property type="evidence" value="ECO:0007669"/>
    <property type="project" value="UniProtKB-UniRule"/>
</dbReference>
<comment type="PTM">
    <text evidence="4">Phosphorylated by CheA. Phosphorylation of the N-terminal regulatory domain activates the methylesterase activity.</text>
</comment>
<dbReference type="PANTHER" id="PTHR42872:SF3">
    <property type="entry name" value="PROTEIN-GLUTAMATE METHYLESTERASE_PROTEIN-GLUTAMINE GLUTAMINASE 1"/>
    <property type="match status" value="1"/>
</dbReference>
<dbReference type="EC" id="3.1.1.61" evidence="4"/>
<dbReference type="AlphaFoldDB" id="A0A239A155"/>
<keyword evidence="1 4" id="KW-0378">Hydrolase</keyword>
<dbReference type="PANTHER" id="PTHR42872">
    <property type="entry name" value="PROTEIN-GLUTAMATE METHYLESTERASE/PROTEIN-GLUTAMINE GLUTAMINASE"/>
    <property type="match status" value="1"/>
</dbReference>
<dbReference type="InterPro" id="IPR035909">
    <property type="entry name" value="CheB_C"/>
</dbReference>
<dbReference type="OrthoDB" id="9793421at2"/>
<name>A0A239A155_9FIRM</name>
<reference evidence="9 10" key="1">
    <citation type="submission" date="2017-06" db="EMBL/GenBank/DDBJ databases">
        <authorList>
            <person name="Kim H.J."/>
            <person name="Triplett B.A."/>
        </authorList>
    </citation>
    <scope>NUCLEOTIDE SEQUENCE [LARGE SCALE GENOMIC DNA]</scope>
    <source>
        <strain evidence="9 10">SCA</strain>
    </source>
</reference>
<dbReference type="NCBIfam" id="NF001965">
    <property type="entry name" value="PRK00742.1"/>
    <property type="match status" value="1"/>
</dbReference>
<dbReference type="SUPFAM" id="SSF52172">
    <property type="entry name" value="CheY-like"/>
    <property type="match status" value="1"/>
</dbReference>
<comment type="function">
    <text evidence="2">May play the central regulatory role in sporulation. It may be an element of the effector pathway responsible for the activation of sporulation genes in response to nutritional stress. Spo0A may act in concert with spo0H (a sigma factor) to control the expression of some genes that are critical to the sporulation process.</text>
</comment>
<dbReference type="GO" id="GO:0000156">
    <property type="term" value="F:phosphorelay response regulator activity"/>
    <property type="evidence" value="ECO:0007669"/>
    <property type="project" value="InterPro"/>
</dbReference>
<comment type="subcellular location">
    <subcellularLocation>
        <location evidence="4">Cytoplasm</location>
    </subcellularLocation>
</comment>
<dbReference type="CDD" id="cd16432">
    <property type="entry name" value="CheB_Rec"/>
    <property type="match status" value="1"/>
</dbReference>
<keyword evidence="4" id="KW-0963">Cytoplasm</keyword>
<keyword evidence="10" id="KW-1185">Reference proteome</keyword>
<comment type="catalytic activity">
    <reaction evidence="3 4">
        <text>[protein]-L-glutamate 5-O-methyl ester + H2O = L-glutamyl-[protein] + methanol + H(+)</text>
        <dbReference type="Rhea" id="RHEA:23236"/>
        <dbReference type="Rhea" id="RHEA-COMP:10208"/>
        <dbReference type="Rhea" id="RHEA-COMP:10311"/>
        <dbReference type="ChEBI" id="CHEBI:15377"/>
        <dbReference type="ChEBI" id="CHEBI:15378"/>
        <dbReference type="ChEBI" id="CHEBI:17790"/>
        <dbReference type="ChEBI" id="CHEBI:29973"/>
        <dbReference type="ChEBI" id="CHEBI:82795"/>
        <dbReference type="EC" id="3.1.1.61"/>
    </reaction>
</comment>
<dbReference type="Pfam" id="PF01339">
    <property type="entry name" value="CheB_methylest"/>
    <property type="match status" value="1"/>
</dbReference>
<dbReference type="Pfam" id="PF00072">
    <property type="entry name" value="Response_reg"/>
    <property type="match status" value="1"/>
</dbReference>
<dbReference type="EMBL" id="FZOJ01000001">
    <property type="protein sequence ID" value="SNR89416.1"/>
    <property type="molecule type" value="Genomic_DNA"/>
</dbReference>
<dbReference type="PROSITE" id="PS50110">
    <property type="entry name" value="RESPONSE_REGULATORY"/>
    <property type="match status" value="1"/>
</dbReference>
<feature type="domain" description="Response regulatory" evidence="7">
    <location>
        <begin position="9"/>
        <end position="126"/>
    </location>
</feature>
<dbReference type="SMART" id="SM00448">
    <property type="entry name" value="REC"/>
    <property type="match status" value="1"/>
</dbReference>
<dbReference type="RefSeq" id="WP_089281056.1">
    <property type="nucleotide sequence ID" value="NZ_FZOJ01000001.1"/>
</dbReference>
<comment type="catalytic activity">
    <reaction evidence="4">
        <text>L-glutaminyl-[protein] + H2O = L-glutamyl-[protein] + NH4(+)</text>
        <dbReference type="Rhea" id="RHEA:16441"/>
        <dbReference type="Rhea" id="RHEA-COMP:10207"/>
        <dbReference type="Rhea" id="RHEA-COMP:10208"/>
        <dbReference type="ChEBI" id="CHEBI:15377"/>
        <dbReference type="ChEBI" id="CHEBI:28938"/>
        <dbReference type="ChEBI" id="CHEBI:29973"/>
        <dbReference type="ChEBI" id="CHEBI:30011"/>
        <dbReference type="EC" id="3.5.1.44"/>
    </reaction>
</comment>
<dbReference type="GO" id="GO:0005737">
    <property type="term" value="C:cytoplasm"/>
    <property type="evidence" value="ECO:0007669"/>
    <property type="project" value="UniProtKB-SubCell"/>
</dbReference>
<dbReference type="GO" id="GO:0006935">
    <property type="term" value="P:chemotaxis"/>
    <property type="evidence" value="ECO:0007669"/>
    <property type="project" value="UniProtKB-UniRule"/>
</dbReference>
<dbReference type="InterPro" id="IPR000673">
    <property type="entry name" value="Sig_transdc_resp-reg_Me-estase"/>
</dbReference>
<dbReference type="Proteomes" id="UP000198304">
    <property type="component" value="Unassembled WGS sequence"/>
</dbReference>
<dbReference type="CDD" id="cd17541">
    <property type="entry name" value="REC_CheB-like"/>
    <property type="match status" value="1"/>
</dbReference>
<evidence type="ECO:0000256" key="4">
    <source>
        <dbReference type="HAMAP-Rule" id="MF_00099"/>
    </source>
</evidence>
<evidence type="ECO:0000313" key="10">
    <source>
        <dbReference type="Proteomes" id="UP000198304"/>
    </source>
</evidence>
<dbReference type="GO" id="GO:0050568">
    <property type="term" value="F:protein-glutamine glutaminase activity"/>
    <property type="evidence" value="ECO:0007669"/>
    <property type="project" value="UniProtKB-UniRule"/>
</dbReference>
<evidence type="ECO:0000259" key="8">
    <source>
        <dbReference type="PROSITE" id="PS50122"/>
    </source>
</evidence>
<comment type="function">
    <text evidence="4">Involved in chemotaxis. Part of a chemotaxis signal transduction system that modulates chemotaxis in response to various stimuli. Catalyzes the demethylation of specific methylglutamate residues introduced into the chemoreceptors (methyl-accepting chemotaxis proteins or MCP) by CheR. Also mediates the irreversible deamidation of specific glutamine residues to glutamic acid.</text>
</comment>
<feature type="active site" evidence="4 5">
    <location>
        <position position="204"/>
    </location>
</feature>
<dbReference type="Gene3D" id="3.40.50.2300">
    <property type="match status" value="1"/>
</dbReference>
<dbReference type="PIRSF" id="PIRSF000876">
    <property type="entry name" value="RR_chemtxs_CheB"/>
    <property type="match status" value="1"/>
</dbReference>
<evidence type="ECO:0000256" key="3">
    <source>
        <dbReference type="ARBA" id="ARBA00048267"/>
    </source>
</evidence>
<dbReference type="Gene3D" id="3.40.50.180">
    <property type="entry name" value="Methylesterase CheB, C-terminal domain"/>
    <property type="match status" value="1"/>
</dbReference>
<feature type="domain" description="CheB-type methylesterase" evidence="8">
    <location>
        <begin position="165"/>
        <end position="362"/>
    </location>
</feature>
<keyword evidence="4 6" id="KW-0597">Phosphoprotein</keyword>
<evidence type="ECO:0000256" key="2">
    <source>
        <dbReference type="ARBA" id="ARBA00024867"/>
    </source>
</evidence>
<keyword evidence="4 5" id="KW-0145">Chemotaxis</keyword>
<sequence>MTKTSNRIKVVVVDDSPFMRKILSDILNSDEHLQVIGDAKNGKEAIEVIKTLKPDVITLDVEMPIMNGIDALKIIMEINPIPVVMLSGLTYKGAESTMIALELGAIDFIQKPSSIFMVNADHLKKEIVEKVKNAHKAKVFYDHSITNKVDTTRRSIERQRNTRGNTSIKNIVAIGISTGGPRALQHIIPLIPKDFPGSFLIVQHMPPGFTRSLADRLNSISSVTVKEAEDAELLYPGCVYIAPGSHHLEVKTNDVNKLYIHLSEKQLVSGHRPSADVLFRSLANLKENRKNLIGVIMTGMGSDGTKGLIDLKQKTSAYIIAQKEESCVVYGMPKSAVKAGIVDEIVSLEKIMNVIVNRVGVS</sequence>
<evidence type="ECO:0000259" key="7">
    <source>
        <dbReference type="PROSITE" id="PS50110"/>
    </source>
</evidence>
<dbReference type="EC" id="3.5.1.44" evidence="4"/>
<feature type="active site" evidence="4 5">
    <location>
        <position position="177"/>
    </location>
</feature>
<feature type="active site" evidence="4 5">
    <location>
        <position position="303"/>
    </location>
</feature>
<comment type="domain">
    <text evidence="4">Contains a C-terminal catalytic domain, and an N-terminal region which modulates catalytic activity.</text>
</comment>